<proteinExistence type="predicted"/>
<dbReference type="EMBL" id="LARY01000002">
    <property type="protein sequence ID" value="RDX00714.1"/>
    <property type="molecule type" value="Genomic_DNA"/>
</dbReference>
<reference evidence="2" key="1">
    <citation type="submission" date="2015-04" db="EMBL/GenBank/DDBJ databases">
        <authorList>
            <person name="Schardt J."/>
            <person name="Mueller-Herbst S."/>
            <person name="Scherer S."/>
            <person name="Huptas C."/>
        </authorList>
    </citation>
    <scope>NUCLEOTIDE SEQUENCE [LARGE SCALE GENOMIC DNA]</scope>
    <source>
        <strain evidence="2">Kiel-L1</strain>
    </source>
</reference>
<dbReference type="RefSeq" id="WP_115752955.1">
    <property type="nucleotide sequence ID" value="NZ_LARY01000002.1"/>
</dbReference>
<evidence type="ECO:0000313" key="2">
    <source>
        <dbReference type="Proteomes" id="UP000257055"/>
    </source>
</evidence>
<organism evidence="1 2">
    <name type="scientific">Listeria kieliensis</name>
    <dbReference type="NCBI Taxonomy" id="1621700"/>
    <lineage>
        <taxon>Bacteria</taxon>
        <taxon>Bacillati</taxon>
        <taxon>Bacillota</taxon>
        <taxon>Bacilli</taxon>
        <taxon>Bacillales</taxon>
        <taxon>Listeriaceae</taxon>
        <taxon>Listeria</taxon>
    </lineage>
</organism>
<keyword evidence="2" id="KW-1185">Reference proteome</keyword>
<dbReference type="InterPro" id="IPR057808">
    <property type="entry name" value="YxiG"/>
</dbReference>
<dbReference type="Proteomes" id="UP000257055">
    <property type="component" value="Unassembled WGS sequence"/>
</dbReference>
<protein>
    <submittedName>
        <fullName evidence="1">Uncharacterized protein</fullName>
    </submittedName>
</protein>
<accession>A0A3D8TQ33</accession>
<sequence length="135" mass="15645">MSFFKKKITNNILANKKIFEYPEFPLYSLRHDVWNGEIEMIFAEEENLQNKLQLRFEKVSACYFQNGYGSDRFMFDKQDHGFQMMELDVMDSPQEMGAGGDFSSKANISIELGDLSLSIECQTIVIDGEVFELLE</sequence>
<dbReference type="AlphaFoldDB" id="A0A3D8TQ33"/>
<evidence type="ECO:0000313" key="1">
    <source>
        <dbReference type="EMBL" id="RDX00714.1"/>
    </source>
</evidence>
<name>A0A3D8TQ33_9LIST</name>
<dbReference type="Pfam" id="PF24711">
    <property type="entry name" value="YxiG"/>
    <property type="match status" value="1"/>
</dbReference>
<comment type="caution">
    <text evidence="1">The sequence shown here is derived from an EMBL/GenBank/DDBJ whole genome shotgun (WGS) entry which is preliminary data.</text>
</comment>
<gene>
    <name evidence="1" type="ORF">UR08_06950</name>
</gene>